<accession>A0A0K3A703</accession>
<dbReference type="InterPro" id="IPR025137">
    <property type="entry name" value="NfrA_C"/>
</dbReference>
<keyword evidence="3" id="KW-0808">Transferase</keyword>
<evidence type="ECO:0000259" key="9">
    <source>
        <dbReference type="Pfam" id="PF13283"/>
    </source>
</evidence>
<comment type="subcellular location">
    <subcellularLocation>
        <location evidence="1">Periplasm</location>
    </subcellularLocation>
</comment>
<feature type="compositionally biased region" description="Gly residues" evidence="7">
    <location>
        <begin position="1107"/>
        <end position="1116"/>
    </location>
</feature>
<comment type="pathway">
    <text evidence="2">Glycan biosynthesis; alginate biosynthesis.</text>
</comment>
<dbReference type="Gene3D" id="1.25.40.10">
    <property type="entry name" value="Tetratricopeptide repeat domain"/>
    <property type="match status" value="2"/>
</dbReference>
<organism evidence="11 12">
    <name type="scientific">Xanthomonas graminis pv. arrhenatheri LMG 727</name>
    <dbReference type="NCBI Taxonomy" id="1195923"/>
    <lineage>
        <taxon>Bacteria</taxon>
        <taxon>Pseudomonadati</taxon>
        <taxon>Pseudomonadota</taxon>
        <taxon>Gammaproteobacteria</taxon>
        <taxon>Lysobacterales</taxon>
        <taxon>Lysobacteraceae</taxon>
        <taxon>Xanthomonas</taxon>
        <taxon>Xanthomonas translucens group</taxon>
        <taxon>Xanthomonas graminis</taxon>
    </lineage>
</organism>
<feature type="compositionally biased region" description="Gly residues" evidence="7">
    <location>
        <begin position="1072"/>
        <end position="1081"/>
    </location>
</feature>
<feature type="compositionally biased region" description="Low complexity" evidence="7">
    <location>
        <begin position="1117"/>
        <end position="1127"/>
    </location>
</feature>
<feature type="region of interest" description="Disordered" evidence="7">
    <location>
        <begin position="105"/>
        <end position="131"/>
    </location>
</feature>
<dbReference type="GO" id="GO:0042121">
    <property type="term" value="P:alginic acid biosynthetic process"/>
    <property type="evidence" value="ECO:0007669"/>
    <property type="project" value="UniProtKB-UniPathway"/>
</dbReference>
<dbReference type="InterPro" id="IPR011990">
    <property type="entry name" value="TPR-like_helical_dom_sf"/>
</dbReference>
<evidence type="ECO:0000256" key="2">
    <source>
        <dbReference type="ARBA" id="ARBA00005182"/>
    </source>
</evidence>
<feature type="domain" description="Bacteriophage N4 adsorption protein A C-terminal" evidence="9">
    <location>
        <begin position="809"/>
        <end position="925"/>
    </location>
</feature>
<gene>
    <name evidence="11" type="ORF">XTALMG727_3376</name>
</gene>
<dbReference type="Pfam" id="PF16822">
    <property type="entry name" value="ALGX"/>
    <property type="match status" value="1"/>
</dbReference>
<evidence type="ECO:0000256" key="1">
    <source>
        <dbReference type="ARBA" id="ARBA00004418"/>
    </source>
</evidence>
<evidence type="ECO:0000256" key="6">
    <source>
        <dbReference type="ARBA" id="ARBA00022841"/>
    </source>
</evidence>
<feature type="chain" id="PRO_5005493661" evidence="8">
    <location>
        <begin position="25"/>
        <end position="1663"/>
    </location>
</feature>
<dbReference type="Proteomes" id="UP000046187">
    <property type="component" value="Unassembled WGS sequence"/>
</dbReference>
<evidence type="ECO:0000313" key="11">
    <source>
        <dbReference type="EMBL" id="CTP91280.1"/>
    </source>
</evidence>
<evidence type="ECO:0000256" key="8">
    <source>
        <dbReference type="SAM" id="SignalP"/>
    </source>
</evidence>
<dbReference type="UniPathway" id="UPA00286"/>
<feature type="compositionally biased region" description="Basic residues" evidence="7">
    <location>
        <begin position="1022"/>
        <end position="1033"/>
    </location>
</feature>
<proteinExistence type="predicted"/>
<protein>
    <submittedName>
        <fullName evidence="11">Putative secreted protein</fullName>
    </submittedName>
</protein>
<evidence type="ECO:0000256" key="5">
    <source>
        <dbReference type="ARBA" id="ARBA00022764"/>
    </source>
</evidence>
<sequence length="1663" mass="175653">MRTSLLSSMIALSLLGLGSATAHAQQLPLAGAAYRIAEDAYASYARGDYPQASRQAAEAARLRPDVVRLRLLQIYALQKLGRGDDVRAQARRALADGLQDPALPRLAGGANAASATRAGGAPAPRASAHPSAAEQACRRAFALATEAYDAYNNDRMAEAADKAEQAFRQQPQQGAWAVLWVAALEARQQFEQAEAAAAAAIQLGAPNVADLQAKRVALGRQRAVKPAQQGYQALIEQDFATAADYARQAVAYAPDVASHRLLLMTAQLLDGQLPAAEASADAALDNDSEDTVALVMRAYLRQRQLHTEQANADFDAALRQDWLDPQQQRNVRLLAVDAAIAAGDRARGARLLQPLQADPLAGADATAREQFGQAIAQREKALRSARPAPSLTRATYPAPFQQCRDTPYGTQCELTPADLQGSGSAAQRAYAAYGRRDYQEAIREAQRALQDNPDNGSVQNLLTTAQARQRLDSALGRRPADAGLLMQRGYLQQRAGQPAQALDDFRAAEATGKAPPSVVLDQAYASAANGDNPQAVALLRSAIDRADQGALPLDQAQRYTTRSSIANLGREWGITAAAGYRGARQAASNLGGTAISTPGDSVFSTLEAFWRPAALNNRHGTLEAYARAANTLYDAGGTFESVRAVDPCTGEATEDARARAERLSRSRSSAGWPSTVGAFGVRYAFGRTGLSAGIERRQFLGSGTRSGGVYPDAAAIQCRIQRDSNQPQQLNTLARYRLDANAGGWLSYLTYGFYHGTGVRTDVNQWWTLSGYAQAGYSWDDNRARFSVDRLDASGAPVETLRDSEGRLHRTQAFAAAELRAGRSYRFGAEQTRWVLNPYLVVATDWLDQRSRVSGIDYPLIGEQAFALSDTERSWSLGAGPGLGVRYWFREDRYNAARSSLDLSVQYRFALGGGDPQRAKGLFATATLTTDPCRKNRHDRCCCPECSHACARPVAGPAVRVRRRAGAGPGAGSCSDRRRRGRRAGFLGRAGRQGRLVVPGLGQPDRGRWRGDRAQYRVDRRSPHRTGRGRRRAGGPGVAGQGPVLRGQAARRQAHERCGARALCADPRWPGQGAGAGGGCAAGAAPGQAGRAGGVLPQRPALDPAGGRRGGAGGRRAGPPAGAAAARPGRHRHGPGQRDHRAPLRRSGRTVPDRCAAQGDRPRHLHRAPPVRAAGAAGRRAGAAACHRAQHGAAVFRLPAEAVQPARSPGIGELEARQRRPLGDAAGISGIARVPEGQAAGAGVADVRAILWARPGCARAVGQRLDHERAAVAGAPAQGLGTVADACTSRRACAPAAGRAGACAPPHGRGAGGAAARRPGVRRLAAGPRAAAGGGAGAGALAPARWRDGAAGRAIDAALQLPLQARADLVVAALRYRLLGDAGPQVALGCPGWLFYRDGLRPPADAGEAVFAQRVRLMRHWSRQLQAQGVQLLVVVVPDKARIEQAHTCGLRPSVPMRARLGQWQQALAAAGVASTDLLPVLQAGQAPLFFRTDVHMNRIGAQRAADAVAASALPLLGGRGGQAFAIGAPGAPTPRMGDLIVLAGLEHAPPAWRPALDREPQQSIAPLRSGGLLDDSAPVEVLLLGSSNGRRSLFAERLGNALGREVWNQSLDGGQFSGALLAAWPQRGQWPPSLKLVIWEFSEMALSLPLTDGEQAALAGID</sequence>
<feature type="compositionally biased region" description="Basic and acidic residues" evidence="7">
    <location>
        <begin position="1005"/>
        <end position="1021"/>
    </location>
</feature>
<evidence type="ECO:0000313" key="12">
    <source>
        <dbReference type="Proteomes" id="UP000046187"/>
    </source>
</evidence>
<evidence type="ECO:0000256" key="7">
    <source>
        <dbReference type="SAM" id="MobiDB-lite"/>
    </source>
</evidence>
<dbReference type="EMBL" id="CXOI01000058">
    <property type="protein sequence ID" value="CTP91280.1"/>
    <property type="molecule type" value="Genomic_DNA"/>
</dbReference>
<feature type="region of interest" description="Disordered" evidence="7">
    <location>
        <begin position="1072"/>
        <end position="1166"/>
    </location>
</feature>
<evidence type="ECO:0000256" key="4">
    <source>
        <dbReference type="ARBA" id="ARBA00022729"/>
    </source>
</evidence>
<name>A0A0K3A703_9XANT</name>
<reference evidence="12" key="1">
    <citation type="submission" date="2015-07" db="EMBL/GenBank/DDBJ databases">
        <authorList>
            <person name="Wibberg D."/>
        </authorList>
    </citation>
    <scope>NUCLEOTIDE SEQUENCE [LARGE SCALE GENOMIC DNA]</scope>
</reference>
<dbReference type="Pfam" id="PF13283">
    <property type="entry name" value="NfrA_C"/>
    <property type="match status" value="1"/>
</dbReference>
<evidence type="ECO:0000256" key="3">
    <source>
        <dbReference type="ARBA" id="ARBA00022679"/>
    </source>
</evidence>
<dbReference type="GO" id="GO:0016740">
    <property type="term" value="F:transferase activity"/>
    <property type="evidence" value="ECO:0007669"/>
    <property type="project" value="UniProtKB-KW"/>
</dbReference>
<dbReference type="SUPFAM" id="SSF48452">
    <property type="entry name" value="TPR-like"/>
    <property type="match status" value="3"/>
</dbReference>
<feature type="signal peptide" evidence="8">
    <location>
        <begin position="1"/>
        <end position="24"/>
    </location>
</feature>
<evidence type="ECO:0000259" key="10">
    <source>
        <dbReference type="Pfam" id="PF16822"/>
    </source>
</evidence>
<keyword evidence="12" id="KW-1185">Reference proteome</keyword>
<feature type="region of interest" description="Disordered" evidence="7">
    <location>
        <begin position="963"/>
        <end position="1053"/>
    </location>
</feature>
<keyword evidence="6" id="KW-0016">Alginate biosynthesis</keyword>
<dbReference type="CDD" id="cd14444">
    <property type="entry name" value="AlgX_N_like_1"/>
    <property type="match status" value="1"/>
</dbReference>
<dbReference type="GO" id="GO:0042597">
    <property type="term" value="C:periplasmic space"/>
    <property type="evidence" value="ECO:0007669"/>
    <property type="project" value="UniProtKB-SubCell"/>
</dbReference>
<keyword evidence="4 8" id="KW-0732">Signal</keyword>
<keyword evidence="5" id="KW-0574">Periplasm</keyword>
<feature type="compositionally biased region" description="Low complexity" evidence="7">
    <location>
        <begin position="984"/>
        <end position="996"/>
    </location>
</feature>
<feature type="domain" description="AlgX/AlgJ SGNH hydrolase-like" evidence="10">
    <location>
        <begin position="1386"/>
        <end position="1644"/>
    </location>
</feature>
<dbReference type="InterPro" id="IPR031811">
    <property type="entry name" value="ALGX/ALGJ_SGNH-like"/>
</dbReference>